<sequence>MTKIAIVVGHNARAQGAVRVTDGRTEYDWNGRLATLIAAHGNQVRIFRRQGGGGYSAEIDRVYAEVDAWGADVSVELHFNGSASARANGGLTLSSGTRGSLLLAQEVRSRCAAVLGNRDRGVQVRGRHDRGGRSLWQGRAPAILTEPYFGSNAAECVVADQNMDELAEAIFRGAFKAARLLSDSDRAAA</sequence>
<evidence type="ECO:0000313" key="3">
    <source>
        <dbReference type="Proteomes" id="UP000786693"/>
    </source>
</evidence>
<dbReference type="CDD" id="cd02696">
    <property type="entry name" value="MurNAc-LAA"/>
    <property type="match status" value="1"/>
</dbReference>
<name>A0ABQ4NH42_9RHOB</name>
<accession>A0ABQ4NH42</accession>
<dbReference type="Pfam" id="PF01520">
    <property type="entry name" value="Amidase_3"/>
    <property type="match status" value="1"/>
</dbReference>
<proteinExistence type="predicted"/>
<dbReference type="Gene3D" id="3.40.630.40">
    <property type="entry name" value="Zn-dependent exopeptidases"/>
    <property type="match status" value="1"/>
</dbReference>
<protein>
    <recommendedName>
        <fullName evidence="1">MurNAc-LAA domain-containing protein</fullName>
    </recommendedName>
</protein>
<dbReference type="SMART" id="SM00646">
    <property type="entry name" value="Ami_3"/>
    <property type="match status" value="1"/>
</dbReference>
<dbReference type="Proteomes" id="UP000786693">
    <property type="component" value="Unassembled WGS sequence"/>
</dbReference>
<evidence type="ECO:0000313" key="2">
    <source>
        <dbReference type="EMBL" id="GIT93738.1"/>
    </source>
</evidence>
<evidence type="ECO:0000259" key="1">
    <source>
        <dbReference type="SMART" id="SM00646"/>
    </source>
</evidence>
<keyword evidence="3" id="KW-1185">Reference proteome</keyword>
<dbReference type="EMBL" id="BPFH01000001">
    <property type="protein sequence ID" value="GIT93738.1"/>
    <property type="molecule type" value="Genomic_DNA"/>
</dbReference>
<feature type="domain" description="MurNAc-LAA" evidence="1">
    <location>
        <begin position="63"/>
        <end position="175"/>
    </location>
</feature>
<dbReference type="RefSeq" id="WP_220747251.1">
    <property type="nucleotide sequence ID" value="NZ_BPFH01000001.1"/>
</dbReference>
<gene>
    <name evidence="2" type="ORF">JANAI62_03610</name>
</gene>
<organism evidence="2 3">
    <name type="scientific">Jannaschia pagri</name>
    <dbReference type="NCBI Taxonomy" id="2829797"/>
    <lineage>
        <taxon>Bacteria</taxon>
        <taxon>Pseudomonadati</taxon>
        <taxon>Pseudomonadota</taxon>
        <taxon>Alphaproteobacteria</taxon>
        <taxon>Rhodobacterales</taxon>
        <taxon>Roseobacteraceae</taxon>
        <taxon>Jannaschia</taxon>
    </lineage>
</organism>
<dbReference type="InterPro" id="IPR002508">
    <property type="entry name" value="MurNAc-LAA_cat"/>
</dbReference>
<comment type="caution">
    <text evidence="2">The sequence shown here is derived from an EMBL/GenBank/DDBJ whole genome shotgun (WGS) entry which is preliminary data.</text>
</comment>
<dbReference type="SUPFAM" id="SSF53187">
    <property type="entry name" value="Zn-dependent exopeptidases"/>
    <property type="match status" value="1"/>
</dbReference>
<reference evidence="2 3" key="1">
    <citation type="submission" date="2021-05" db="EMBL/GenBank/DDBJ databases">
        <title>Bacteria Genome sequencing.</title>
        <authorList>
            <person name="Takabe Y."/>
            <person name="Nakajima Y."/>
            <person name="Suzuki S."/>
            <person name="Shiozaki T."/>
        </authorList>
    </citation>
    <scope>NUCLEOTIDE SEQUENCE [LARGE SCALE GENOMIC DNA]</scope>
    <source>
        <strain evidence="2 3">AI_62</strain>
    </source>
</reference>